<dbReference type="RefSeq" id="XP_042590222.1">
    <property type="nucleotide sequence ID" value="XM_042734288.1"/>
</dbReference>
<gene>
    <name evidence="16" type="primary">LOC109088730</name>
</gene>
<dbReference type="OrthoDB" id="10063282at2759"/>
<proteinExistence type="predicted"/>
<feature type="region of interest" description="Disordered" evidence="12">
    <location>
        <begin position="21"/>
        <end position="77"/>
    </location>
</feature>
<dbReference type="GeneID" id="109088730"/>
<accession>A0A9Q9WV99</accession>
<dbReference type="GO" id="GO:1990504">
    <property type="term" value="P:dense core granule exocytosis"/>
    <property type="evidence" value="ECO:0007669"/>
    <property type="project" value="InterPro"/>
</dbReference>
<evidence type="ECO:0000256" key="5">
    <source>
        <dbReference type="ARBA" id="ARBA00022837"/>
    </source>
</evidence>
<evidence type="ECO:0000259" key="15">
    <source>
        <dbReference type="PROSITE" id="PS51258"/>
    </source>
</evidence>
<dbReference type="GO" id="GO:0098978">
    <property type="term" value="C:glutamatergic synapse"/>
    <property type="evidence" value="ECO:0007669"/>
    <property type="project" value="TreeGrafter"/>
</dbReference>
<evidence type="ECO:0000256" key="7">
    <source>
        <dbReference type="ARBA" id="ARBA00023018"/>
    </source>
</evidence>
<dbReference type="GO" id="GO:0098793">
    <property type="term" value="C:presynapse"/>
    <property type="evidence" value="ECO:0007669"/>
    <property type="project" value="GOC"/>
</dbReference>
<dbReference type="SMR" id="A0A9Q9WV99"/>
<keyword evidence="5" id="KW-0106">Calcium</keyword>
<keyword evidence="3" id="KW-0268">Exocytosis</keyword>
<dbReference type="GO" id="GO:0015031">
    <property type="term" value="P:protein transport"/>
    <property type="evidence" value="ECO:0007669"/>
    <property type="project" value="UniProtKB-KW"/>
</dbReference>
<dbReference type="InterPro" id="IPR033227">
    <property type="entry name" value="CAPS"/>
</dbReference>
<dbReference type="KEGG" id="ccar:109088730"/>
<dbReference type="Proteomes" id="UP001155660">
    <property type="component" value="Chromosome B11"/>
</dbReference>
<dbReference type="CDD" id="cd01234">
    <property type="entry name" value="PH_CADPS"/>
    <property type="match status" value="1"/>
</dbReference>
<dbReference type="FunFam" id="2.30.29.30:FF:000007">
    <property type="entry name" value="Calcium-dependent secretion activator 2 isoform B"/>
    <property type="match status" value="1"/>
</dbReference>
<dbReference type="InterPro" id="IPR057457">
    <property type="entry name" value="CAPS_C2"/>
</dbReference>
<dbReference type="PANTHER" id="PTHR12166:SF6">
    <property type="entry name" value="CALCIUM-DEPENDENT SECRETION ACTIVATOR 1"/>
    <property type="match status" value="1"/>
</dbReference>
<evidence type="ECO:0000256" key="4">
    <source>
        <dbReference type="ARBA" id="ARBA00022723"/>
    </source>
</evidence>
<dbReference type="SMART" id="SM00233">
    <property type="entry name" value="PH"/>
    <property type="match status" value="1"/>
</dbReference>
<dbReference type="PROSITE" id="PS51258">
    <property type="entry name" value="MHD1"/>
    <property type="match status" value="1"/>
</dbReference>
<evidence type="ECO:0000259" key="13">
    <source>
        <dbReference type="PROSITE" id="PS50003"/>
    </source>
</evidence>
<keyword evidence="8" id="KW-0446">Lipid-binding</keyword>
<evidence type="ECO:0000256" key="9">
    <source>
        <dbReference type="ARBA" id="ARBA00023136"/>
    </source>
</evidence>
<dbReference type="GO" id="GO:0016079">
    <property type="term" value="P:synaptic vesicle exocytosis"/>
    <property type="evidence" value="ECO:0007669"/>
    <property type="project" value="InterPro"/>
</dbReference>
<dbReference type="PROSITE" id="PS50004">
    <property type="entry name" value="C2"/>
    <property type="match status" value="1"/>
</dbReference>
<keyword evidence="2" id="KW-0813">Transport</keyword>
<dbReference type="GO" id="GO:0030659">
    <property type="term" value="C:cytoplasmic vesicle membrane"/>
    <property type="evidence" value="ECO:0007669"/>
    <property type="project" value="UniProtKB-SubCell"/>
</dbReference>
<dbReference type="InterPro" id="IPR014770">
    <property type="entry name" value="Munc13_1"/>
</dbReference>
<keyword evidence="10" id="KW-0968">Cytoplasmic vesicle</keyword>
<dbReference type="GO" id="GO:0008289">
    <property type="term" value="F:lipid binding"/>
    <property type="evidence" value="ECO:0007669"/>
    <property type="project" value="UniProtKB-KW"/>
</dbReference>
<dbReference type="PANTHER" id="PTHR12166">
    <property type="entry name" value="CALCIUM-DEPENDENT SECRETION ACTIVATOR"/>
    <property type="match status" value="1"/>
</dbReference>
<evidence type="ECO:0000256" key="3">
    <source>
        <dbReference type="ARBA" id="ARBA00022483"/>
    </source>
</evidence>
<dbReference type="GO" id="GO:0045921">
    <property type="term" value="P:positive regulation of exocytosis"/>
    <property type="evidence" value="ECO:0007669"/>
    <property type="project" value="TreeGrafter"/>
</dbReference>
<evidence type="ECO:0000256" key="6">
    <source>
        <dbReference type="ARBA" id="ARBA00022927"/>
    </source>
</evidence>
<evidence type="ECO:0000259" key="14">
    <source>
        <dbReference type="PROSITE" id="PS50004"/>
    </source>
</evidence>
<evidence type="ECO:0000256" key="8">
    <source>
        <dbReference type="ARBA" id="ARBA00023121"/>
    </source>
</evidence>
<organism evidence="16">
    <name type="scientific">Cyprinus carpio</name>
    <name type="common">Common carp</name>
    <dbReference type="NCBI Taxonomy" id="7962"/>
    <lineage>
        <taxon>Eukaryota</taxon>
        <taxon>Metazoa</taxon>
        <taxon>Chordata</taxon>
        <taxon>Craniata</taxon>
        <taxon>Vertebrata</taxon>
        <taxon>Euteleostomi</taxon>
        <taxon>Actinopterygii</taxon>
        <taxon>Neopterygii</taxon>
        <taxon>Teleostei</taxon>
        <taxon>Ostariophysi</taxon>
        <taxon>Cypriniformes</taxon>
        <taxon>Cyprinidae</taxon>
        <taxon>Cyprininae</taxon>
        <taxon>Cyprinus</taxon>
    </lineage>
</organism>
<evidence type="ECO:0000256" key="10">
    <source>
        <dbReference type="ARBA" id="ARBA00023329"/>
    </source>
</evidence>
<keyword evidence="6" id="KW-0653">Protein transport</keyword>
<keyword evidence="4" id="KW-0479">Metal-binding</keyword>
<dbReference type="SMART" id="SM01145">
    <property type="entry name" value="DUF1041"/>
    <property type="match status" value="1"/>
</dbReference>
<dbReference type="Pfam" id="PF00169">
    <property type="entry name" value="PH"/>
    <property type="match status" value="1"/>
</dbReference>
<name>A0A9Q9WV99_CYPCA</name>
<feature type="domain" description="PH" evidence="13">
    <location>
        <begin position="485"/>
        <end position="588"/>
    </location>
</feature>
<feature type="compositionally biased region" description="Basic and acidic residues" evidence="12">
    <location>
        <begin position="63"/>
        <end position="77"/>
    </location>
</feature>
<dbReference type="InterPro" id="IPR001849">
    <property type="entry name" value="PH_domain"/>
</dbReference>
<evidence type="ECO:0000313" key="16">
    <source>
        <dbReference type="RefSeq" id="XP_042590222.1"/>
    </source>
</evidence>
<sequence length="1358" mass="154983">MLDPSSSEEEADEVVEEECKVVAAPKAGGPRVSPSRTSESSGGLQPSRSTNARPTSPSPSLAIEKEKDDLEKMQREEEERKKRLQLYVFVMRCIAYPFNAKQPTDMARRQQKISKQHLQTVKDRFQAFLNGETQIVADEAFINAVQSYYEVFLKSDRVSRMVQSGGCSASDSREVFKKHIEKRVRSLPEIDGLSKETVLSSWIAKFDTIYRGEEDPRKHQQRMTASAASELILSKDQLYEMFQQILGIKKFEHQLLYNACQLDNPDEQAAQIRRELDGRLQMADQFTKAGRFPKFVSRDMEAMYIEELKSSVNLLMANLESMPVSKGGEFKLQKLKRGHNTSIIDMGQEDENQLSKSDVVLSFTLEVVIMEVQGLKSLAPNRIVYCTMEVEGGQKLQTDQAEASKPTWGTQGDFTTTHPLPAVKVKLFTESTGVLALEDKELGRVVLHPTPNSPKQCELHKMTVAKGCPDDLKIKLAVRMDKPQNMKHCGYLWAIGKNLWKRWKKRFFVLVQVSQYTFAMCSYREKKAEPVELLQLDGYTVDYTDPQPGLDGGRTFFNAVKEGDTVIFASDDEQDRILWVQAMYRATGQSHKPVPPTQVQKLNAKGGTAPQLDAPISQFSGLKDADRAQKHGMDEFISANPCNFDHSSLFETVQRLTLDHRLNDSYSCLGWFSPGQVFVLDEYCARYGVRGCHRHLSYLNDLLERAEKGSMIDPTLLHYSYAFCASHVHGNRPDGIGTVTVEEKERFEEIKERLRILLENQITHFRYCFPFGRPEGALKATLSLLERVLMKDIVTPVPQDEVKTVIRKCLEQAALVNYQRLSEYAKVEGKKREMYEHPVFCLASQVMDLTILEKSQRDQKDAENVGRLVTPAKKLEDTLRLAELVIEVLQQNEEHHAEATHPSTGGQAGKEAFAWWSDLMVEHAETFLSLYAVDMDAALEVQPPDSWDSFPLFQLLNDFLRIDYNLCNGKFHKHLQDLFAPLVVRYVDLMESSIAQSIHRGFERESWEPVKSLTSNLPSVNLPNVNLQMPKVPNLPVSVNLQSMQMPSFSTPNWIPGLSDTDNGSGTSEDLFWKLDALQTFIKDLHWPEEEFAKHLETRLKLMSSDMIESCVKRTRAAFEVKLQKSPRTTDFRVPQSICTMFNVMVDAKAQSAKLCAMELSQEFVREWRQYHSQIDDLIEETVKEMITLVVAKFVVILESVLAKLSRYDEGTLFSSFLSFTVKAASKYVDVPKPGMDVADSYVTFVRHSQDVLRDKVNEEMYIERLFDQWYTSTMNLLGTWLTDRMDLQLHVYQLKILIRIVKKKYRDFRLQGVLDSTLNSKMYETVRNRLILEEATASVREGGMQGISMKDSDEEDD</sequence>
<dbReference type="Pfam" id="PF06292">
    <property type="entry name" value="MUN"/>
    <property type="match status" value="2"/>
</dbReference>
<keyword evidence="9" id="KW-0472">Membrane</keyword>
<dbReference type="InterPro" id="IPR010439">
    <property type="entry name" value="MUN_dom"/>
</dbReference>
<dbReference type="PROSITE" id="PS50003">
    <property type="entry name" value="PH_DOMAIN"/>
    <property type="match status" value="1"/>
</dbReference>
<reference evidence="16" key="1">
    <citation type="submission" date="2025-08" db="UniProtKB">
        <authorList>
            <consortium name="RefSeq"/>
        </authorList>
    </citation>
    <scope>IDENTIFICATION</scope>
    <source>
        <tissue evidence="16">Muscle</tissue>
    </source>
</reference>
<feature type="compositionally biased region" description="Polar residues" evidence="12">
    <location>
        <begin position="34"/>
        <end position="59"/>
    </location>
</feature>
<protein>
    <submittedName>
        <fullName evidence="16">Calcium-dependent secretion activator 1 isoform X1</fullName>
    </submittedName>
</protein>
<keyword evidence="7" id="KW-0770">Synapse</keyword>
<dbReference type="Pfam" id="PF25341">
    <property type="entry name" value="C2_CAPS"/>
    <property type="match status" value="1"/>
</dbReference>
<dbReference type="InterPro" id="IPR000008">
    <property type="entry name" value="C2_dom"/>
</dbReference>
<comment type="subcellular location">
    <subcellularLocation>
        <location evidence="1">Cytoplasmic vesicle membrane</location>
    </subcellularLocation>
    <subcellularLocation>
        <location evidence="11">Synapse</location>
    </subcellularLocation>
</comment>
<evidence type="ECO:0000256" key="2">
    <source>
        <dbReference type="ARBA" id="ARBA00022448"/>
    </source>
</evidence>
<evidence type="ECO:0000256" key="1">
    <source>
        <dbReference type="ARBA" id="ARBA00004156"/>
    </source>
</evidence>
<feature type="domain" description="C2" evidence="14">
    <location>
        <begin position="345"/>
        <end position="463"/>
    </location>
</feature>
<dbReference type="GO" id="GO:0046872">
    <property type="term" value="F:metal ion binding"/>
    <property type="evidence" value="ECO:0007669"/>
    <property type="project" value="UniProtKB-KW"/>
</dbReference>
<feature type="domain" description="MHD1" evidence="15">
    <location>
        <begin position="933"/>
        <end position="1115"/>
    </location>
</feature>
<evidence type="ECO:0000256" key="12">
    <source>
        <dbReference type="SAM" id="MobiDB-lite"/>
    </source>
</evidence>
<evidence type="ECO:0000256" key="11">
    <source>
        <dbReference type="ARBA" id="ARBA00034103"/>
    </source>
</evidence>